<feature type="domain" description="N-acetyltransferase" evidence="1">
    <location>
        <begin position="7"/>
        <end position="147"/>
    </location>
</feature>
<proteinExistence type="predicted"/>
<reference evidence="2 3" key="1">
    <citation type="journal article" date="2015" name="Genome Announc.">
        <title>Complete Genome Sequence of Spiroplasma litorale TN-1T (DSM 21781), a Bacterium Isolated from a Green-Eyed Horsefly (Tabanus nigrovittatus).</title>
        <authorList>
            <person name="Lo W.S."/>
            <person name="Lai Y.C."/>
            <person name="Lien Y.W."/>
            <person name="Wang T.H."/>
            <person name="Kuo C.H."/>
        </authorList>
    </citation>
    <scope>NUCLEOTIDE SEQUENCE [LARGE SCALE GENOMIC DNA]</scope>
    <source>
        <strain evidence="2 3">TN-1</strain>
    </source>
</reference>
<dbReference type="SUPFAM" id="SSF55729">
    <property type="entry name" value="Acyl-CoA N-acyltransferases (Nat)"/>
    <property type="match status" value="1"/>
</dbReference>
<evidence type="ECO:0000313" key="2">
    <source>
        <dbReference type="EMBL" id="AKX34187.1"/>
    </source>
</evidence>
<dbReference type="AlphaFoldDB" id="A0A0K1W257"/>
<dbReference type="Proteomes" id="UP000067476">
    <property type="component" value="Chromosome"/>
</dbReference>
<dbReference type="Gene3D" id="3.40.630.30">
    <property type="match status" value="1"/>
</dbReference>
<evidence type="ECO:0000259" key="1">
    <source>
        <dbReference type="PROSITE" id="PS51186"/>
    </source>
</evidence>
<dbReference type="PATRIC" id="fig|216942.3.peg.550"/>
<protein>
    <submittedName>
        <fullName evidence="2">Acetyltransferase, GNAT family protein</fullName>
    </submittedName>
</protein>
<name>A0A0K1W257_9MOLU</name>
<dbReference type="STRING" id="216942.SLITO_v1c05470"/>
<dbReference type="KEGG" id="sll:SLITO_v1c05470"/>
<dbReference type="InterPro" id="IPR016181">
    <property type="entry name" value="Acyl_CoA_acyltransferase"/>
</dbReference>
<evidence type="ECO:0000313" key="3">
    <source>
        <dbReference type="Proteomes" id="UP000067476"/>
    </source>
</evidence>
<keyword evidence="3" id="KW-1185">Reference proteome</keyword>
<accession>A0A0K1W257</accession>
<dbReference type="InterPro" id="IPR000182">
    <property type="entry name" value="GNAT_dom"/>
</dbReference>
<dbReference type="OrthoDB" id="9796171at2"/>
<dbReference type="PROSITE" id="PS51186">
    <property type="entry name" value="GNAT"/>
    <property type="match status" value="1"/>
</dbReference>
<dbReference type="RefSeq" id="WP_083433352.1">
    <property type="nucleotide sequence ID" value="NZ_CP012357.1"/>
</dbReference>
<gene>
    <name evidence="2" type="ORF">SLITO_v1c05470</name>
</gene>
<dbReference type="Pfam" id="PF13673">
    <property type="entry name" value="Acetyltransf_10"/>
    <property type="match status" value="1"/>
</dbReference>
<dbReference type="CDD" id="cd04301">
    <property type="entry name" value="NAT_SF"/>
    <property type="match status" value="1"/>
</dbReference>
<dbReference type="EMBL" id="CP012357">
    <property type="protein sequence ID" value="AKX34187.1"/>
    <property type="molecule type" value="Genomic_DNA"/>
</dbReference>
<dbReference type="GO" id="GO:0016747">
    <property type="term" value="F:acyltransferase activity, transferring groups other than amino-acyl groups"/>
    <property type="evidence" value="ECO:0007669"/>
    <property type="project" value="InterPro"/>
</dbReference>
<organism evidence="2 3">
    <name type="scientific">Spiroplasma litorale</name>
    <dbReference type="NCBI Taxonomy" id="216942"/>
    <lineage>
        <taxon>Bacteria</taxon>
        <taxon>Bacillati</taxon>
        <taxon>Mycoplasmatota</taxon>
        <taxon>Mollicutes</taxon>
        <taxon>Entomoplasmatales</taxon>
        <taxon>Spiroplasmataceae</taxon>
        <taxon>Spiroplasma</taxon>
    </lineage>
</organism>
<sequence>MEGIDFKVVFNVDNKLFFDALMIRKNVFVDEQNVDITEEIDDYDDKAYHVVGYLLAEPICCARIYIDVNKCYWGRVAVIKKYRKKKVGNKLIEFLKEYSKKELSASEVIIEAQLHSIDFYKNNGFEIIDEEIKVISNIEHKTMKLVL</sequence>
<keyword evidence="2" id="KW-0808">Transferase</keyword>